<sequence>MELVLMCKDKPTEILLNTVKDNVPFQIQKLTEEKYQVEQCVDEASIAVQNTKKPTLTLKVTLTSPIIRDELEKKDGENVVMMKDTPELLDRQKCLNTSASLRHAKWFQALRQVMEGSASGIQLPEGPGLHDPCEPDPTDALSYVTVQQKEDITHGTQHALRLSAFGQTYKVLEMDPIPSSKPFQKYS</sequence>
<dbReference type="InterPro" id="IPR006561">
    <property type="entry name" value="DZF_dom"/>
</dbReference>
<organism evidence="2 3">
    <name type="scientific">Fukomys damarensis</name>
    <name type="common">Damaraland mole rat</name>
    <name type="synonym">Cryptomys damarensis</name>
    <dbReference type="NCBI Taxonomy" id="885580"/>
    <lineage>
        <taxon>Eukaryota</taxon>
        <taxon>Metazoa</taxon>
        <taxon>Chordata</taxon>
        <taxon>Craniata</taxon>
        <taxon>Vertebrata</taxon>
        <taxon>Euteleostomi</taxon>
        <taxon>Mammalia</taxon>
        <taxon>Eutheria</taxon>
        <taxon>Euarchontoglires</taxon>
        <taxon>Glires</taxon>
        <taxon>Rodentia</taxon>
        <taxon>Hystricomorpha</taxon>
        <taxon>Bathyergidae</taxon>
        <taxon>Fukomys</taxon>
    </lineage>
</organism>
<dbReference type="GO" id="GO:0003725">
    <property type="term" value="F:double-stranded RNA binding"/>
    <property type="evidence" value="ECO:0007669"/>
    <property type="project" value="TreeGrafter"/>
</dbReference>
<dbReference type="EMBL" id="KN125238">
    <property type="protein sequence ID" value="KFO18989.1"/>
    <property type="molecule type" value="Genomic_DNA"/>
</dbReference>
<dbReference type="Gene3D" id="1.10.1410.40">
    <property type="match status" value="1"/>
</dbReference>
<name>A0A091CK37_FUKDA</name>
<dbReference type="Pfam" id="PF07528">
    <property type="entry name" value="DZF_N"/>
    <property type="match status" value="1"/>
</dbReference>
<dbReference type="SMART" id="SM00572">
    <property type="entry name" value="DZF"/>
    <property type="match status" value="1"/>
</dbReference>
<dbReference type="Proteomes" id="UP000028990">
    <property type="component" value="Unassembled WGS sequence"/>
</dbReference>
<dbReference type="PROSITE" id="PS51703">
    <property type="entry name" value="DZF"/>
    <property type="match status" value="1"/>
</dbReference>
<dbReference type="PANTHER" id="PTHR45762">
    <property type="entry name" value="ZINC FINGER RNA-BINDING PROTEIN"/>
    <property type="match status" value="1"/>
</dbReference>
<reference evidence="2 3" key="1">
    <citation type="submission" date="2013-11" db="EMBL/GenBank/DDBJ databases">
        <title>The Damaraland mole rat (Fukomys damarensis) genome and evolution of African mole rats.</title>
        <authorList>
            <person name="Gladyshev V.N."/>
            <person name="Fang X."/>
        </authorList>
    </citation>
    <scope>NUCLEOTIDE SEQUENCE [LARGE SCALE GENOMIC DNA]</scope>
    <source>
        <tissue evidence="2">Liver</tissue>
    </source>
</reference>
<evidence type="ECO:0000313" key="3">
    <source>
        <dbReference type="Proteomes" id="UP000028990"/>
    </source>
</evidence>
<dbReference type="PANTHER" id="PTHR45762:SF1">
    <property type="entry name" value="SPERMATID PERINUCLEAR RNA-BINDING PROTEIN"/>
    <property type="match status" value="1"/>
</dbReference>
<dbReference type="STRING" id="885580.ENSFDAP00000020883"/>
<dbReference type="InterPro" id="IPR043519">
    <property type="entry name" value="NT_sf"/>
</dbReference>
<proteinExistence type="predicted"/>
<evidence type="ECO:0000313" key="2">
    <source>
        <dbReference type="EMBL" id="KFO18989.1"/>
    </source>
</evidence>
<dbReference type="Gene3D" id="3.30.460.10">
    <property type="entry name" value="Beta Polymerase, domain 2"/>
    <property type="match status" value="1"/>
</dbReference>
<evidence type="ECO:0000259" key="1">
    <source>
        <dbReference type="PROSITE" id="PS51703"/>
    </source>
</evidence>
<accession>A0A091CK37</accession>
<gene>
    <name evidence="2" type="ORF">H920_19624</name>
</gene>
<protein>
    <submittedName>
        <fullName evidence="2">Spermatid perinuclear RNA-binding protein</fullName>
    </submittedName>
</protein>
<feature type="domain" description="DZF" evidence="1">
    <location>
        <begin position="1"/>
        <end position="187"/>
    </location>
</feature>
<dbReference type="GO" id="GO:0003727">
    <property type="term" value="F:single-stranded RNA binding"/>
    <property type="evidence" value="ECO:0007669"/>
    <property type="project" value="TreeGrafter"/>
</dbReference>
<keyword evidence="3" id="KW-1185">Reference proteome</keyword>
<dbReference type="InterPro" id="IPR049401">
    <property type="entry name" value="DZF_dom_N"/>
</dbReference>
<dbReference type="AlphaFoldDB" id="A0A091CK37"/>
<dbReference type="GO" id="GO:0071011">
    <property type="term" value="C:precatalytic spliceosome"/>
    <property type="evidence" value="ECO:0007669"/>
    <property type="project" value="TreeGrafter"/>
</dbReference>